<sequence length="208" mass="20424">MSVPRLLVVTDRTQAARPLPEVVAGAVAAGARAVLLRDKDLPAADRAALAHDLRAVLDPVGGLLVWGGAASAPAGLPVHLSAADPFPPVRPPLVGRSCHSAAELARAAAEGCDWVTLSPYGATASKPGYGPALGPAGLAALVRGAPPVLALGGVRPGDVADCLAAGASGIAVMGPAMRDPAVVAGYCAALAAAPAPARRWVGTDGGRV</sequence>
<dbReference type="GO" id="GO:0005737">
    <property type="term" value="C:cytoplasm"/>
    <property type="evidence" value="ECO:0007669"/>
    <property type="project" value="TreeGrafter"/>
</dbReference>
<proteinExistence type="predicted"/>
<dbReference type="InterPro" id="IPR013785">
    <property type="entry name" value="Aldolase_TIM"/>
</dbReference>
<comment type="pathway">
    <text evidence="2">Cofactor biosynthesis; thiamine diphosphate biosynthesis.</text>
</comment>
<dbReference type="CDD" id="cd00564">
    <property type="entry name" value="TMP_TenI"/>
    <property type="match status" value="1"/>
</dbReference>
<evidence type="ECO:0000256" key="3">
    <source>
        <dbReference type="ARBA" id="ARBA00022977"/>
    </source>
</evidence>
<keyword evidence="6" id="KW-1185">Reference proteome</keyword>
<reference evidence="5 6" key="1">
    <citation type="submission" date="2017-05" db="EMBL/GenBank/DDBJ databases">
        <authorList>
            <person name="Varghese N."/>
            <person name="Submissions S."/>
        </authorList>
    </citation>
    <scope>NUCLEOTIDE SEQUENCE [LARGE SCALE GENOMIC DNA]</scope>
    <source>
        <strain evidence="5 6">DSM 46834</strain>
    </source>
</reference>
<gene>
    <name evidence="5" type="ORF">SAMN06273567_101898</name>
</gene>
<dbReference type="Proteomes" id="UP000317484">
    <property type="component" value="Unassembled WGS sequence"/>
</dbReference>
<keyword evidence="3" id="KW-0784">Thiamine biosynthesis</keyword>
<name>A0A521BQW6_9ACTN</name>
<comment type="function">
    <text evidence="1">Condenses 4-methyl-5-(beta-hydroxyethyl)thiazole monophosphate (THZ-P) and 2-methyl-4-amino-5-hydroxymethyl pyrimidine pyrophosphate (HMP-PP) to form thiamine monophosphate (TMP).</text>
</comment>
<dbReference type="RefSeq" id="WP_142457067.1">
    <property type="nucleotide sequence ID" value="NZ_FXTJ01000001.1"/>
</dbReference>
<evidence type="ECO:0000259" key="4">
    <source>
        <dbReference type="Pfam" id="PF02581"/>
    </source>
</evidence>
<evidence type="ECO:0000313" key="6">
    <source>
        <dbReference type="Proteomes" id="UP000317484"/>
    </source>
</evidence>
<evidence type="ECO:0000313" key="5">
    <source>
        <dbReference type="EMBL" id="SMO48940.1"/>
    </source>
</evidence>
<feature type="domain" description="Thiamine phosphate synthase/TenI" evidence="4">
    <location>
        <begin position="6"/>
        <end position="173"/>
    </location>
</feature>
<dbReference type="GO" id="GO:0004789">
    <property type="term" value="F:thiamine-phosphate diphosphorylase activity"/>
    <property type="evidence" value="ECO:0007669"/>
    <property type="project" value="TreeGrafter"/>
</dbReference>
<dbReference type="GO" id="GO:0009228">
    <property type="term" value="P:thiamine biosynthetic process"/>
    <property type="evidence" value="ECO:0007669"/>
    <property type="project" value="UniProtKB-KW"/>
</dbReference>
<dbReference type="InterPro" id="IPR036206">
    <property type="entry name" value="ThiamineP_synth_sf"/>
</dbReference>
<organism evidence="5 6">
    <name type="scientific">Geodermatophilus aquaeductus</name>
    <dbReference type="NCBI Taxonomy" id="1564161"/>
    <lineage>
        <taxon>Bacteria</taxon>
        <taxon>Bacillati</taxon>
        <taxon>Actinomycetota</taxon>
        <taxon>Actinomycetes</taxon>
        <taxon>Geodermatophilales</taxon>
        <taxon>Geodermatophilaceae</taxon>
        <taxon>Geodermatophilus</taxon>
    </lineage>
</organism>
<dbReference type="SUPFAM" id="SSF51391">
    <property type="entry name" value="Thiamin phosphate synthase"/>
    <property type="match status" value="1"/>
</dbReference>
<dbReference type="InterPro" id="IPR022998">
    <property type="entry name" value="ThiamineP_synth_TenI"/>
</dbReference>
<dbReference type="Gene3D" id="3.20.20.70">
    <property type="entry name" value="Aldolase class I"/>
    <property type="match status" value="1"/>
</dbReference>
<accession>A0A521BQW6</accession>
<evidence type="ECO:0000256" key="1">
    <source>
        <dbReference type="ARBA" id="ARBA00003814"/>
    </source>
</evidence>
<dbReference type="PANTHER" id="PTHR20857:SF15">
    <property type="entry name" value="THIAMINE-PHOSPHATE SYNTHASE"/>
    <property type="match status" value="1"/>
</dbReference>
<dbReference type="AlphaFoldDB" id="A0A521BQW6"/>
<protein>
    <submittedName>
        <fullName evidence="5">Thiamine-phosphate pyrophosphorylase</fullName>
    </submittedName>
</protein>
<dbReference type="PANTHER" id="PTHR20857">
    <property type="entry name" value="THIAMINE-PHOSPHATE PYROPHOSPHORYLASE"/>
    <property type="match status" value="1"/>
</dbReference>
<evidence type="ECO:0000256" key="2">
    <source>
        <dbReference type="ARBA" id="ARBA00004948"/>
    </source>
</evidence>
<dbReference type="EMBL" id="FXTJ01000001">
    <property type="protein sequence ID" value="SMO48940.1"/>
    <property type="molecule type" value="Genomic_DNA"/>
</dbReference>
<dbReference type="Pfam" id="PF02581">
    <property type="entry name" value="TMP-TENI"/>
    <property type="match status" value="1"/>
</dbReference>